<dbReference type="CDD" id="cd01335">
    <property type="entry name" value="Radical_SAM"/>
    <property type="match status" value="1"/>
</dbReference>
<dbReference type="PIRSF" id="PIRSF000371">
    <property type="entry name" value="PFL_act_enz"/>
    <property type="match status" value="1"/>
</dbReference>
<sequence>MTSTHHPPLPNLHSTQKGRIHSIETCGTVDGPGIRFVIFTQGCLLRCQYCHNPDTRNPCGGQETTVDELISEIQKYRSYMNFSGGGVTITGGEPLLQPEFVREIFRRCKELGIHTALDTSGFPDFNASIPVLDYVDLVLLDIKSFKPAIYHEVTKVSIEPTLKFARHLNEINKPTWIRFVLVPNLTDDAENVEGLAKFISTLNCVEKVEILPFHKMGEYKWEQMGYEYQLKNTESPTPEQVESVMNTFRKYGLKVQ</sequence>
<accession>A0ABV4XIU0</accession>
<gene>
    <name evidence="12" type="primary">pflA</name>
    <name evidence="12" type="ORF">ACE1CC_35230</name>
</gene>
<protein>
    <recommendedName>
        <fullName evidence="3 10">Pyruvate formate-lyase-activating enzyme</fullName>
        <ecNumber evidence="10">1.97.1.4</ecNumber>
    </recommendedName>
</protein>
<keyword evidence="7 10" id="KW-0560">Oxidoreductase</keyword>
<dbReference type="InterPro" id="IPR013785">
    <property type="entry name" value="Aldolase_TIM"/>
</dbReference>
<reference evidence="12 13" key="1">
    <citation type="submission" date="2024-09" db="EMBL/GenBank/DDBJ databases">
        <title>Floridaenema gen nov. (Aerosakkonemataceae, Aerosakkonematales ord. nov., Cyanobacteria) from benthic tropical and subtropical fresh waters, with the description of four new species.</title>
        <authorList>
            <person name="Moretto J.A."/>
            <person name="Berthold D.E."/>
            <person name="Lefler F.W."/>
            <person name="Huang I.-S."/>
            <person name="Laughinghouse H. IV."/>
        </authorList>
    </citation>
    <scope>NUCLEOTIDE SEQUENCE [LARGE SCALE GENOMIC DNA]</scope>
    <source>
        <strain evidence="12 13">BLCC-F46</strain>
    </source>
</reference>
<evidence type="ECO:0000256" key="3">
    <source>
        <dbReference type="ARBA" id="ARBA00021356"/>
    </source>
</evidence>
<dbReference type="InterPro" id="IPR012838">
    <property type="entry name" value="PFL1_activating"/>
</dbReference>
<organism evidence="12 13">
    <name type="scientific">Floridaenema aerugineum BLCC-F46</name>
    <dbReference type="NCBI Taxonomy" id="3153654"/>
    <lineage>
        <taxon>Bacteria</taxon>
        <taxon>Bacillati</taxon>
        <taxon>Cyanobacteriota</taxon>
        <taxon>Cyanophyceae</taxon>
        <taxon>Oscillatoriophycideae</taxon>
        <taxon>Aerosakkonematales</taxon>
        <taxon>Aerosakkonemataceae</taxon>
        <taxon>Floridanema</taxon>
        <taxon>Floridanema aerugineum</taxon>
    </lineage>
</organism>
<dbReference type="NCBIfam" id="TIGR02493">
    <property type="entry name" value="PFLA"/>
    <property type="match status" value="1"/>
</dbReference>
<evidence type="ECO:0000256" key="10">
    <source>
        <dbReference type="RuleBase" id="RU362053"/>
    </source>
</evidence>
<dbReference type="SFLD" id="SFLDS00029">
    <property type="entry name" value="Radical_SAM"/>
    <property type="match status" value="1"/>
</dbReference>
<dbReference type="InterPro" id="IPR007197">
    <property type="entry name" value="rSAM"/>
</dbReference>
<evidence type="ECO:0000313" key="12">
    <source>
        <dbReference type="EMBL" id="MFB2882131.1"/>
    </source>
</evidence>
<keyword evidence="6 10" id="KW-0479">Metal-binding</keyword>
<evidence type="ECO:0000256" key="5">
    <source>
        <dbReference type="ARBA" id="ARBA00022691"/>
    </source>
</evidence>
<comment type="catalytic activity">
    <reaction evidence="10">
        <text>glycyl-[formate C-acetyltransferase] + reduced [flavodoxin] + S-adenosyl-L-methionine = glycin-2-yl radical-[formate C-acetyltransferase] + semiquinone [flavodoxin] + 5'-deoxyadenosine + L-methionine + H(+)</text>
        <dbReference type="Rhea" id="RHEA:19225"/>
        <dbReference type="Rhea" id="RHEA-COMP:10622"/>
        <dbReference type="Rhea" id="RHEA-COMP:12190"/>
        <dbReference type="Rhea" id="RHEA-COMP:12191"/>
        <dbReference type="Rhea" id="RHEA-COMP:14480"/>
        <dbReference type="ChEBI" id="CHEBI:15378"/>
        <dbReference type="ChEBI" id="CHEBI:17319"/>
        <dbReference type="ChEBI" id="CHEBI:29947"/>
        <dbReference type="ChEBI" id="CHEBI:32722"/>
        <dbReference type="ChEBI" id="CHEBI:57618"/>
        <dbReference type="ChEBI" id="CHEBI:57844"/>
        <dbReference type="ChEBI" id="CHEBI:59789"/>
        <dbReference type="ChEBI" id="CHEBI:140311"/>
        <dbReference type="EC" id="1.97.1.4"/>
    </reaction>
</comment>
<dbReference type="PROSITE" id="PS01087">
    <property type="entry name" value="RADICAL_ACTIVATING"/>
    <property type="match status" value="1"/>
</dbReference>
<evidence type="ECO:0000259" key="11">
    <source>
        <dbReference type="PROSITE" id="PS51918"/>
    </source>
</evidence>
<proteinExistence type="inferred from homology"/>
<comment type="similarity">
    <text evidence="2 10">Belongs to the organic radical-activating enzymes family.</text>
</comment>
<dbReference type="EMBL" id="JBHFNQ010000257">
    <property type="protein sequence ID" value="MFB2882131.1"/>
    <property type="molecule type" value="Genomic_DNA"/>
</dbReference>
<dbReference type="InterPro" id="IPR058240">
    <property type="entry name" value="rSAM_sf"/>
</dbReference>
<evidence type="ECO:0000256" key="9">
    <source>
        <dbReference type="ARBA" id="ARBA00023014"/>
    </source>
</evidence>
<evidence type="ECO:0000256" key="7">
    <source>
        <dbReference type="ARBA" id="ARBA00023002"/>
    </source>
</evidence>
<dbReference type="RefSeq" id="WP_413275089.1">
    <property type="nucleotide sequence ID" value="NZ_JBHFNQ010000257.1"/>
</dbReference>
<evidence type="ECO:0000256" key="6">
    <source>
        <dbReference type="ARBA" id="ARBA00022723"/>
    </source>
</evidence>
<dbReference type="Proteomes" id="UP001576774">
    <property type="component" value="Unassembled WGS sequence"/>
</dbReference>
<evidence type="ECO:0000256" key="2">
    <source>
        <dbReference type="ARBA" id="ARBA00009777"/>
    </source>
</evidence>
<keyword evidence="5 10" id="KW-0949">S-adenosyl-L-methionine</keyword>
<keyword evidence="10" id="KW-0963">Cytoplasm</keyword>
<dbReference type="InterPro" id="IPR012839">
    <property type="entry name" value="Organic_radical_activase"/>
</dbReference>
<dbReference type="Gene3D" id="3.20.20.70">
    <property type="entry name" value="Aldolase class I"/>
    <property type="match status" value="1"/>
</dbReference>
<keyword evidence="4 10" id="KW-0004">4Fe-4S</keyword>
<keyword evidence="13" id="KW-1185">Reference proteome</keyword>
<dbReference type="EC" id="1.97.1.4" evidence="10"/>
<dbReference type="PANTHER" id="PTHR30352:SF5">
    <property type="entry name" value="PYRUVATE FORMATE-LYASE 1-ACTIVATING ENZYME"/>
    <property type="match status" value="1"/>
</dbReference>
<dbReference type="PANTHER" id="PTHR30352">
    <property type="entry name" value="PYRUVATE FORMATE-LYASE-ACTIVATING ENZYME"/>
    <property type="match status" value="1"/>
</dbReference>
<keyword evidence="9 10" id="KW-0411">Iron-sulfur</keyword>
<dbReference type="Pfam" id="PF04055">
    <property type="entry name" value="Radical_SAM"/>
    <property type="match status" value="1"/>
</dbReference>
<dbReference type="SUPFAM" id="SSF102114">
    <property type="entry name" value="Radical SAM enzymes"/>
    <property type="match status" value="1"/>
</dbReference>
<evidence type="ECO:0000256" key="1">
    <source>
        <dbReference type="ARBA" id="ARBA00003141"/>
    </source>
</evidence>
<comment type="function">
    <text evidence="1 10">Activation of pyruvate formate-lyase under anaerobic conditions by generation of an organic free radical, using S-adenosylmethionine and reduced flavodoxin as cosubstrates to produce 5'-deoxy-adenosine.</text>
</comment>
<comment type="cofactor">
    <cofactor evidence="10">
        <name>[4Fe-4S] cluster</name>
        <dbReference type="ChEBI" id="CHEBI:49883"/>
    </cofactor>
    <text evidence="10">Binds 1 [4Fe-4S] cluster. The cluster is coordinated with 3 cysteines and an exchangeable S-adenosyl-L-methionine.</text>
</comment>
<keyword evidence="12" id="KW-0670">Pyruvate</keyword>
<evidence type="ECO:0000313" key="13">
    <source>
        <dbReference type="Proteomes" id="UP001576774"/>
    </source>
</evidence>
<dbReference type="SFLD" id="SFLDG01066">
    <property type="entry name" value="organic_radical-activating_enz"/>
    <property type="match status" value="1"/>
</dbReference>
<feature type="domain" description="Radical SAM core" evidence="11">
    <location>
        <begin position="29"/>
        <end position="254"/>
    </location>
</feature>
<comment type="caution">
    <text evidence="12">The sequence shown here is derived from an EMBL/GenBank/DDBJ whole genome shotgun (WGS) entry which is preliminary data.</text>
</comment>
<comment type="subcellular location">
    <subcellularLocation>
        <location evidence="10">Cytoplasm</location>
    </subcellularLocation>
</comment>
<name>A0ABV4XIU0_9CYAN</name>
<evidence type="ECO:0000256" key="8">
    <source>
        <dbReference type="ARBA" id="ARBA00023004"/>
    </source>
</evidence>
<dbReference type="GO" id="GO:0043365">
    <property type="term" value="F:[formate-C-acetyltransferase]-activating enzyme activity"/>
    <property type="evidence" value="ECO:0007669"/>
    <property type="project" value="UniProtKB-EC"/>
</dbReference>
<dbReference type="InterPro" id="IPR034457">
    <property type="entry name" value="Organic_radical-activating"/>
</dbReference>
<keyword evidence="8 10" id="KW-0408">Iron</keyword>
<dbReference type="PROSITE" id="PS51918">
    <property type="entry name" value="RADICAL_SAM"/>
    <property type="match status" value="1"/>
</dbReference>
<evidence type="ECO:0000256" key="4">
    <source>
        <dbReference type="ARBA" id="ARBA00022485"/>
    </source>
</evidence>
<dbReference type="InterPro" id="IPR001989">
    <property type="entry name" value="Radical_activat_CS"/>
</dbReference>